<dbReference type="GO" id="GO:0050660">
    <property type="term" value="F:flavin adenine dinucleotide binding"/>
    <property type="evidence" value="ECO:0007669"/>
    <property type="project" value="InterPro"/>
</dbReference>
<evidence type="ECO:0000256" key="1">
    <source>
        <dbReference type="ARBA" id="ARBA00001974"/>
    </source>
</evidence>
<feature type="domain" description="Glucose-methanol-choline oxidoreductase N-terminal" evidence="6">
    <location>
        <begin position="279"/>
        <end position="293"/>
    </location>
</feature>
<dbReference type="PANTHER" id="PTHR11552:SF78">
    <property type="entry name" value="GLUCOSE-METHANOL-CHOLINE OXIDOREDUCTASE N-TERMINAL DOMAIN-CONTAINING PROTEIN"/>
    <property type="match status" value="1"/>
</dbReference>
<dbReference type="InterPro" id="IPR000172">
    <property type="entry name" value="GMC_OxRdtase_N"/>
</dbReference>
<feature type="binding site" evidence="3">
    <location>
        <position position="235"/>
    </location>
    <ligand>
        <name>FAD</name>
        <dbReference type="ChEBI" id="CHEBI:57692"/>
    </ligand>
</feature>
<dbReference type="SUPFAM" id="SSF54373">
    <property type="entry name" value="FAD-linked reductases, C-terminal domain"/>
    <property type="match status" value="1"/>
</dbReference>
<dbReference type="InterPro" id="IPR036188">
    <property type="entry name" value="FAD/NAD-bd_sf"/>
</dbReference>
<evidence type="ECO:0000256" key="4">
    <source>
        <dbReference type="RuleBase" id="RU003968"/>
    </source>
</evidence>
<organism evidence="7 8">
    <name type="scientific">Pleurotus eryngii</name>
    <name type="common">Boletus of the steppes</name>
    <dbReference type="NCBI Taxonomy" id="5323"/>
    <lineage>
        <taxon>Eukaryota</taxon>
        <taxon>Fungi</taxon>
        <taxon>Dikarya</taxon>
        <taxon>Basidiomycota</taxon>
        <taxon>Agaricomycotina</taxon>
        <taxon>Agaricomycetes</taxon>
        <taxon>Agaricomycetidae</taxon>
        <taxon>Agaricales</taxon>
        <taxon>Pleurotineae</taxon>
        <taxon>Pleurotaceae</taxon>
        <taxon>Pleurotus</taxon>
    </lineage>
</organism>
<accession>A0A9P6DFJ7</accession>
<sequence length="606" mass="65617">MVLPTFNSEYDIIFVGGGASAGVAAGRLAAAAPKLRILLLEAGSLTKDMPEHVQPGRYITHLVPTTTTITHNVAKPSKHLGGRSAIVQSGRCVGGGSSVNFVLYNRPSASDFDDWANEYNNPGWSSKELIPLLQKVETYEIDPSAPTHGSSGPLKVSYGGFFSEAGKQFLDIGPKYDKRRVLGQDGNACGVSSINTFARWPKWCSADGKRSDVPHHFVYNQIGSTGLDLVHGGRVKRVLFDEDKTAAGVEFVFDNRVHPEAPQDLHTVRATKLVVVAAGAYGSPGVLERSGIGAPEILEAAGITPLVDLPGVGANYQDHLFGVVPYISDPEVETYDLLFKGDVAEWTKELTQWATDGTGKLGANGVDAAVKVRPFEDELKEFAPEFLTRWKEYYTDKPDKPVFWMSALAGFPTDQTGFPPLKFICGGYHLAYPASRGSVHIVDDNVYTPQDFDAGFLNHPADVAALRWGYKKSREFVRRLPLFRGAFPPVAPAFAEDSSAALKDTTTVDLDAPNLVYSAEDDKAIDEFHQKFVATTWHSLGTCAMKPRQDGGVVDSRLNVYGVKNLKVADISIPPSNVNSNTYSTALAIGEKAALIIAEELRITGV</sequence>
<dbReference type="PROSITE" id="PS00624">
    <property type="entry name" value="GMC_OXRED_2"/>
    <property type="match status" value="1"/>
</dbReference>
<feature type="domain" description="Glucose-methanol-choline oxidoreductase N-terminal" evidence="5">
    <location>
        <begin position="90"/>
        <end position="113"/>
    </location>
</feature>
<dbReference type="PIRSF" id="PIRSF000137">
    <property type="entry name" value="Alcohol_oxidase"/>
    <property type="match status" value="1"/>
</dbReference>
<dbReference type="Pfam" id="PF05199">
    <property type="entry name" value="GMC_oxred_C"/>
    <property type="match status" value="1"/>
</dbReference>
<comment type="similarity">
    <text evidence="2 4">Belongs to the GMC oxidoreductase family.</text>
</comment>
<dbReference type="InterPro" id="IPR007867">
    <property type="entry name" value="GMC_OxRtase_C"/>
</dbReference>
<name>A0A9P6DFJ7_PLEER</name>
<evidence type="ECO:0000259" key="6">
    <source>
        <dbReference type="PROSITE" id="PS00624"/>
    </source>
</evidence>
<keyword evidence="3 4" id="KW-0274">FAD</keyword>
<evidence type="ECO:0000256" key="2">
    <source>
        <dbReference type="ARBA" id="ARBA00010790"/>
    </source>
</evidence>
<dbReference type="SUPFAM" id="SSF51905">
    <property type="entry name" value="FAD/NAD(P)-binding domain"/>
    <property type="match status" value="1"/>
</dbReference>
<dbReference type="InterPro" id="IPR012132">
    <property type="entry name" value="GMC_OxRdtase"/>
</dbReference>
<proteinExistence type="inferred from homology"/>
<dbReference type="GO" id="GO:0016614">
    <property type="term" value="F:oxidoreductase activity, acting on CH-OH group of donors"/>
    <property type="evidence" value="ECO:0007669"/>
    <property type="project" value="InterPro"/>
</dbReference>
<protein>
    <submittedName>
        <fullName evidence="7">Alcohol oxidase</fullName>
    </submittedName>
</protein>
<dbReference type="PANTHER" id="PTHR11552">
    <property type="entry name" value="GLUCOSE-METHANOL-CHOLINE GMC OXIDOREDUCTASE"/>
    <property type="match status" value="1"/>
</dbReference>
<dbReference type="PROSITE" id="PS00623">
    <property type="entry name" value="GMC_OXRED_1"/>
    <property type="match status" value="1"/>
</dbReference>
<dbReference type="Gene3D" id="3.50.50.60">
    <property type="entry name" value="FAD/NAD(P)-binding domain"/>
    <property type="match status" value="1"/>
</dbReference>
<dbReference type="Gene3D" id="3.30.560.10">
    <property type="entry name" value="Glucose Oxidase, domain 3"/>
    <property type="match status" value="1"/>
</dbReference>
<comment type="cofactor">
    <cofactor evidence="1 3">
        <name>FAD</name>
        <dbReference type="ChEBI" id="CHEBI:57692"/>
    </cofactor>
</comment>
<keyword evidence="4" id="KW-0285">Flavoprotein</keyword>
<dbReference type="EMBL" id="MU154581">
    <property type="protein sequence ID" value="KAF9493780.1"/>
    <property type="molecule type" value="Genomic_DNA"/>
</dbReference>
<dbReference type="Pfam" id="PF00732">
    <property type="entry name" value="GMC_oxred_N"/>
    <property type="match status" value="1"/>
</dbReference>
<gene>
    <name evidence="7" type="ORF">BDN71DRAFT_1496856</name>
</gene>
<evidence type="ECO:0000313" key="7">
    <source>
        <dbReference type="EMBL" id="KAF9493780.1"/>
    </source>
</evidence>
<keyword evidence="8" id="KW-1185">Reference proteome</keyword>
<reference evidence="7" key="1">
    <citation type="submission" date="2020-11" db="EMBL/GenBank/DDBJ databases">
        <authorList>
            <consortium name="DOE Joint Genome Institute"/>
            <person name="Ahrendt S."/>
            <person name="Riley R."/>
            <person name="Andreopoulos W."/>
            <person name="Labutti K."/>
            <person name="Pangilinan J."/>
            <person name="Ruiz-Duenas F.J."/>
            <person name="Barrasa J.M."/>
            <person name="Sanchez-Garcia M."/>
            <person name="Camarero S."/>
            <person name="Miyauchi S."/>
            <person name="Serrano A."/>
            <person name="Linde D."/>
            <person name="Babiker R."/>
            <person name="Drula E."/>
            <person name="Ayuso-Fernandez I."/>
            <person name="Pacheco R."/>
            <person name="Padilla G."/>
            <person name="Ferreira P."/>
            <person name="Barriuso J."/>
            <person name="Kellner H."/>
            <person name="Castanera R."/>
            <person name="Alfaro M."/>
            <person name="Ramirez L."/>
            <person name="Pisabarro A.G."/>
            <person name="Kuo A."/>
            <person name="Tritt A."/>
            <person name="Lipzen A."/>
            <person name="He G."/>
            <person name="Yan M."/>
            <person name="Ng V."/>
            <person name="Cullen D."/>
            <person name="Martin F."/>
            <person name="Rosso M.-N."/>
            <person name="Henrissat B."/>
            <person name="Hibbett D."/>
            <person name="Martinez A.T."/>
            <person name="Grigoriev I.V."/>
        </authorList>
    </citation>
    <scope>NUCLEOTIDE SEQUENCE</scope>
    <source>
        <strain evidence="7">ATCC 90797</strain>
    </source>
</reference>
<dbReference type="Proteomes" id="UP000807025">
    <property type="component" value="Unassembled WGS sequence"/>
</dbReference>
<evidence type="ECO:0000256" key="3">
    <source>
        <dbReference type="PIRSR" id="PIRSR000137-2"/>
    </source>
</evidence>
<comment type="caution">
    <text evidence="7">The sequence shown here is derived from an EMBL/GenBank/DDBJ whole genome shotgun (WGS) entry which is preliminary data.</text>
</comment>
<dbReference type="AlphaFoldDB" id="A0A9P6DFJ7"/>
<evidence type="ECO:0000259" key="5">
    <source>
        <dbReference type="PROSITE" id="PS00623"/>
    </source>
</evidence>
<evidence type="ECO:0000313" key="8">
    <source>
        <dbReference type="Proteomes" id="UP000807025"/>
    </source>
</evidence>
<feature type="binding site" evidence="3">
    <location>
        <begin position="537"/>
        <end position="538"/>
    </location>
    <ligand>
        <name>FAD</name>
        <dbReference type="ChEBI" id="CHEBI:57692"/>
    </ligand>
</feature>
<dbReference type="OrthoDB" id="269227at2759"/>